<reference evidence="1" key="2">
    <citation type="journal article" date="2014" name="ISME J.">
        <title>Microbial stratification in low pH oxic and suboxic macroscopic growths along an acid mine drainage.</title>
        <authorList>
            <person name="Mendez-Garcia C."/>
            <person name="Mesa V."/>
            <person name="Sprenger R.R."/>
            <person name="Richter M."/>
            <person name="Diez M.S."/>
            <person name="Solano J."/>
            <person name="Bargiela R."/>
            <person name="Golyshina O.V."/>
            <person name="Manteca A."/>
            <person name="Ramos J.L."/>
            <person name="Gallego J.R."/>
            <person name="Llorente I."/>
            <person name="Martins Dos Santos V.A."/>
            <person name="Jensen O.N."/>
            <person name="Pelaez A.I."/>
            <person name="Sanchez J."/>
            <person name="Ferrer M."/>
        </authorList>
    </citation>
    <scope>NUCLEOTIDE SEQUENCE</scope>
</reference>
<name>T0Z1K5_9ZZZZ</name>
<gene>
    <name evidence="1" type="ORF">B1B_14346</name>
</gene>
<reference evidence="1" key="1">
    <citation type="submission" date="2013-08" db="EMBL/GenBank/DDBJ databases">
        <authorList>
            <person name="Mendez C."/>
            <person name="Richter M."/>
            <person name="Ferrer M."/>
            <person name="Sanchez J."/>
        </authorList>
    </citation>
    <scope>NUCLEOTIDE SEQUENCE</scope>
</reference>
<comment type="caution">
    <text evidence="1">The sequence shown here is derived from an EMBL/GenBank/DDBJ whole genome shotgun (WGS) entry which is preliminary data.</text>
</comment>
<dbReference type="PANTHER" id="PTHR42793">
    <property type="entry name" value="COA BINDING DOMAIN CONTAINING PROTEIN"/>
    <property type="match status" value="1"/>
</dbReference>
<dbReference type="Gene3D" id="3.40.50.261">
    <property type="entry name" value="Succinyl-CoA synthetase domains"/>
    <property type="match status" value="1"/>
</dbReference>
<organism evidence="1">
    <name type="scientific">mine drainage metagenome</name>
    <dbReference type="NCBI Taxonomy" id="410659"/>
    <lineage>
        <taxon>unclassified sequences</taxon>
        <taxon>metagenomes</taxon>
        <taxon>ecological metagenomes</taxon>
    </lineage>
</organism>
<dbReference type="PANTHER" id="PTHR42793:SF1">
    <property type="entry name" value="PEPTIDYL-LYSINE N-ACETYLTRANSFERASE PATZ"/>
    <property type="match status" value="1"/>
</dbReference>
<dbReference type="SUPFAM" id="SSF52210">
    <property type="entry name" value="Succinyl-CoA synthetase domains"/>
    <property type="match status" value="1"/>
</dbReference>
<dbReference type="EMBL" id="AUZY01009492">
    <property type="protein sequence ID" value="EQD41846.1"/>
    <property type="molecule type" value="Genomic_DNA"/>
</dbReference>
<accession>T0Z1K5</accession>
<sequence length="284" mass="31079">MQGTSRVFGPDSIGIYVSNTDLNLSLADYDNRNHVDVKVFGLIAIDCCRHPVVIEEFKKFQPDLGFFLDFGHSFGDHEIFSAIGSYLQESRNMLAATLLISQEGSSGSKAISSMRLNFNKPLIVYRERALAGKKEEKSSSERSMNRKKTRVLEGCVEARDLYDVPDFARAIALNPAMRGKNVSVISTKGATESVAQDYLTSGAFGMHLEVPSFGTSTRAKLTNLLGRGCASQNPITLDPRHRERIGSAVDAIMQDRNTDAILTLITPDSSEIVDSLISAHDAEG</sequence>
<dbReference type="AlphaFoldDB" id="T0Z1K5"/>
<protein>
    <submittedName>
        <fullName evidence="1">Uncharacterized protein</fullName>
    </submittedName>
</protein>
<evidence type="ECO:0000313" key="1">
    <source>
        <dbReference type="EMBL" id="EQD41846.1"/>
    </source>
</evidence>
<proteinExistence type="predicted"/>
<dbReference type="InterPro" id="IPR016102">
    <property type="entry name" value="Succinyl-CoA_synth-like"/>
</dbReference>